<keyword evidence="3" id="KW-1185">Reference proteome</keyword>
<dbReference type="Proteomes" id="UP000250235">
    <property type="component" value="Unassembled WGS sequence"/>
</dbReference>
<protein>
    <submittedName>
        <fullName evidence="2">Cucumisin-like</fullName>
    </submittedName>
</protein>
<evidence type="ECO:0000256" key="1">
    <source>
        <dbReference type="SAM" id="MobiDB-lite"/>
    </source>
</evidence>
<proteinExistence type="predicted"/>
<evidence type="ECO:0000313" key="2">
    <source>
        <dbReference type="EMBL" id="KZV50500.1"/>
    </source>
</evidence>
<organism evidence="2 3">
    <name type="scientific">Dorcoceras hygrometricum</name>
    <dbReference type="NCBI Taxonomy" id="472368"/>
    <lineage>
        <taxon>Eukaryota</taxon>
        <taxon>Viridiplantae</taxon>
        <taxon>Streptophyta</taxon>
        <taxon>Embryophyta</taxon>
        <taxon>Tracheophyta</taxon>
        <taxon>Spermatophyta</taxon>
        <taxon>Magnoliopsida</taxon>
        <taxon>eudicotyledons</taxon>
        <taxon>Gunneridae</taxon>
        <taxon>Pentapetalae</taxon>
        <taxon>asterids</taxon>
        <taxon>lamiids</taxon>
        <taxon>Lamiales</taxon>
        <taxon>Gesneriaceae</taxon>
        <taxon>Didymocarpoideae</taxon>
        <taxon>Trichosporeae</taxon>
        <taxon>Loxocarpinae</taxon>
        <taxon>Dorcoceras</taxon>
    </lineage>
</organism>
<accession>A0A2Z7CTU3</accession>
<sequence length="110" mass="11333">MAARRRAKRGTSLPPPCAKHGAQQHWLRPSSCATMREAAAISRPPCAASAHGIARGGAPRPAVNVLKDPSLSSDTIVGDNDGSGSRGGGGERRRRRDVGLKKRGGGALSS</sequence>
<reference evidence="2 3" key="1">
    <citation type="journal article" date="2015" name="Proc. Natl. Acad. Sci. U.S.A.">
        <title>The resurrection genome of Boea hygrometrica: A blueprint for survival of dehydration.</title>
        <authorList>
            <person name="Xiao L."/>
            <person name="Yang G."/>
            <person name="Zhang L."/>
            <person name="Yang X."/>
            <person name="Zhao S."/>
            <person name="Ji Z."/>
            <person name="Zhou Q."/>
            <person name="Hu M."/>
            <person name="Wang Y."/>
            <person name="Chen M."/>
            <person name="Xu Y."/>
            <person name="Jin H."/>
            <person name="Xiao X."/>
            <person name="Hu G."/>
            <person name="Bao F."/>
            <person name="Hu Y."/>
            <person name="Wan P."/>
            <person name="Li L."/>
            <person name="Deng X."/>
            <person name="Kuang T."/>
            <person name="Xiang C."/>
            <person name="Zhu J.K."/>
            <person name="Oliver M.J."/>
            <person name="He Y."/>
        </authorList>
    </citation>
    <scope>NUCLEOTIDE SEQUENCE [LARGE SCALE GENOMIC DNA]</scope>
    <source>
        <strain evidence="3">cv. XS01</strain>
    </source>
</reference>
<gene>
    <name evidence="2" type="ORF">F511_07769</name>
</gene>
<feature type="region of interest" description="Disordered" evidence="1">
    <location>
        <begin position="1"/>
        <end position="29"/>
    </location>
</feature>
<feature type="compositionally biased region" description="Basic residues" evidence="1">
    <location>
        <begin position="92"/>
        <end position="104"/>
    </location>
</feature>
<feature type="region of interest" description="Disordered" evidence="1">
    <location>
        <begin position="47"/>
        <end position="110"/>
    </location>
</feature>
<dbReference type="AlphaFoldDB" id="A0A2Z7CTU3"/>
<name>A0A2Z7CTU3_9LAMI</name>
<dbReference type="EMBL" id="KQ992392">
    <property type="protein sequence ID" value="KZV50500.1"/>
    <property type="molecule type" value="Genomic_DNA"/>
</dbReference>
<evidence type="ECO:0000313" key="3">
    <source>
        <dbReference type="Proteomes" id="UP000250235"/>
    </source>
</evidence>